<feature type="domain" description="YdhG-like" evidence="1">
    <location>
        <begin position="20"/>
        <end position="115"/>
    </location>
</feature>
<name>A0A3S2UKS6_9SPHI</name>
<accession>A0A3S2UKS6</accession>
<dbReference type="Proteomes" id="UP000282759">
    <property type="component" value="Unassembled WGS sequence"/>
</dbReference>
<dbReference type="RefSeq" id="WP_127706041.1">
    <property type="nucleotide sequence ID" value="NZ_SACK01000006.1"/>
</dbReference>
<protein>
    <recommendedName>
        <fullName evidence="1">YdhG-like domain-containing protein</fullName>
    </recommendedName>
</protein>
<evidence type="ECO:0000313" key="3">
    <source>
        <dbReference type="Proteomes" id="UP000282759"/>
    </source>
</evidence>
<dbReference type="AlphaFoldDB" id="A0A3S2UKS6"/>
<dbReference type="OrthoDB" id="9800461at2"/>
<dbReference type="SUPFAM" id="SSF159888">
    <property type="entry name" value="YdhG-like"/>
    <property type="match status" value="1"/>
</dbReference>
<dbReference type="EMBL" id="SACK01000006">
    <property type="protein sequence ID" value="RVU00108.1"/>
    <property type="molecule type" value="Genomic_DNA"/>
</dbReference>
<proteinExistence type="predicted"/>
<evidence type="ECO:0000313" key="2">
    <source>
        <dbReference type="EMBL" id="RVU00108.1"/>
    </source>
</evidence>
<keyword evidence="3" id="KW-1185">Reference proteome</keyword>
<gene>
    <name evidence="2" type="ORF">EOD41_14200</name>
</gene>
<dbReference type="InterPro" id="IPR014922">
    <property type="entry name" value="YdhG-like"/>
</dbReference>
<comment type="caution">
    <text evidence="2">The sequence shown here is derived from an EMBL/GenBank/DDBJ whole genome shotgun (WGS) entry which is preliminary data.</text>
</comment>
<dbReference type="Gene3D" id="3.90.1150.200">
    <property type="match status" value="1"/>
</dbReference>
<dbReference type="Pfam" id="PF08818">
    <property type="entry name" value="DUF1801"/>
    <property type="match status" value="1"/>
</dbReference>
<evidence type="ECO:0000259" key="1">
    <source>
        <dbReference type="Pfam" id="PF08818"/>
    </source>
</evidence>
<sequence length="203" mass="23131">MEKYDTRIDAYIAKSAEFAKPILNHLRELIHSASPKITETVKWGMPFFEYKGPVCHIAAFKQHCAFGFWKAGRLKDPHKVLQEEEGSGAGSFGRIISLSDLPSDEILLEYIHEMIALNESGVKEAPVKKAAAPKAVVEEPAYLTSLLDKHPDAKANFEKFSPSQKREYLEWIVEAKTDATRQKRLDTAIEWISEGKTRHWKYK</sequence>
<organism evidence="2 3">
    <name type="scientific">Mucilaginibacter limnophilus</name>
    <dbReference type="NCBI Taxonomy" id="1932778"/>
    <lineage>
        <taxon>Bacteria</taxon>
        <taxon>Pseudomonadati</taxon>
        <taxon>Bacteroidota</taxon>
        <taxon>Sphingobacteriia</taxon>
        <taxon>Sphingobacteriales</taxon>
        <taxon>Sphingobacteriaceae</taxon>
        <taxon>Mucilaginibacter</taxon>
    </lineage>
</organism>
<dbReference type="Pfam" id="PF13376">
    <property type="entry name" value="OmdA"/>
    <property type="match status" value="1"/>
</dbReference>
<reference evidence="2 3" key="1">
    <citation type="submission" date="2019-01" db="EMBL/GenBank/DDBJ databases">
        <authorList>
            <person name="Chen W.-M."/>
        </authorList>
    </citation>
    <scope>NUCLEOTIDE SEQUENCE [LARGE SCALE GENOMIC DNA]</scope>
    <source>
        <strain evidence="2 3">YBJ-36</strain>
    </source>
</reference>